<keyword evidence="4" id="KW-1185">Reference proteome</keyword>
<proteinExistence type="predicted"/>
<dbReference type="Proteomes" id="UP001501243">
    <property type="component" value="Unassembled WGS sequence"/>
</dbReference>
<dbReference type="RefSeq" id="WP_208133081.1">
    <property type="nucleotide sequence ID" value="NZ_BAABGQ010000006.1"/>
</dbReference>
<reference evidence="4" key="1">
    <citation type="journal article" date="2019" name="Int. J. Syst. Evol. Microbiol.">
        <title>The Global Catalogue of Microorganisms (GCM) 10K type strain sequencing project: providing services to taxonomists for standard genome sequencing and annotation.</title>
        <authorList>
            <consortium name="The Broad Institute Genomics Platform"/>
            <consortium name="The Broad Institute Genome Sequencing Center for Infectious Disease"/>
            <person name="Wu L."/>
            <person name="Ma J."/>
        </authorList>
    </citation>
    <scope>NUCLEOTIDE SEQUENCE [LARGE SCALE GENOMIC DNA]</scope>
    <source>
        <strain evidence="4">JCM 17841</strain>
    </source>
</reference>
<dbReference type="InterPro" id="IPR025665">
    <property type="entry name" value="Beta-barrel_OMP_2"/>
</dbReference>
<comment type="caution">
    <text evidence="3">The sequence shown here is derived from an EMBL/GenBank/DDBJ whole genome shotgun (WGS) entry which is preliminary data.</text>
</comment>
<organism evidence="3 4">
    <name type="scientific">Hymenobacter ginsengisoli</name>
    <dbReference type="NCBI Taxonomy" id="1051626"/>
    <lineage>
        <taxon>Bacteria</taxon>
        <taxon>Pseudomonadati</taxon>
        <taxon>Bacteroidota</taxon>
        <taxon>Cytophagia</taxon>
        <taxon>Cytophagales</taxon>
        <taxon>Hymenobacteraceae</taxon>
        <taxon>Hymenobacter</taxon>
    </lineage>
</organism>
<dbReference type="SUPFAM" id="SSF56925">
    <property type="entry name" value="OMPA-like"/>
    <property type="match status" value="1"/>
</dbReference>
<dbReference type="Pfam" id="PF13568">
    <property type="entry name" value="OMP_b-brl_2"/>
    <property type="match status" value="1"/>
</dbReference>
<accession>A0ABP8QDW1</accession>
<name>A0ABP8QDW1_9BACT</name>
<evidence type="ECO:0000313" key="4">
    <source>
        <dbReference type="Proteomes" id="UP001501243"/>
    </source>
</evidence>
<evidence type="ECO:0000256" key="1">
    <source>
        <dbReference type="SAM" id="SignalP"/>
    </source>
</evidence>
<dbReference type="EMBL" id="BAABGQ010000006">
    <property type="protein sequence ID" value="GAA4501567.1"/>
    <property type="molecule type" value="Genomic_DNA"/>
</dbReference>
<protein>
    <recommendedName>
        <fullName evidence="2">Outer membrane protein beta-barrel domain-containing protein</fullName>
    </recommendedName>
</protein>
<feature type="domain" description="Outer membrane protein beta-barrel" evidence="2">
    <location>
        <begin position="37"/>
        <end position="189"/>
    </location>
</feature>
<gene>
    <name evidence="3" type="ORF">GCM10023172_23610</name>
</gene>
<keyword evidence="1" id="KW-0732">Signal</keyword>
<sequence length="227" mass="24053">MKHALLLLVSLAATGAAHAQVRGLPSASDYSEGQSTTSRNTGFGIKGGLSYSDLQGSGTSIFTSRDKLNTFHAGVYGQYGFTHFASLQVELLYSRKGFQSTTAASGSQQDNRLDYLALPVLFVGNITETLSLHLGPQVSVLTGARSGGQDLDVSQSGYHRFDFGGVLGAEARLGPARLGVRYDLSFANLYKDGASLTYNGQPLSTLVTDPNIRNSVLQVYLGLGIAH</sequence>
<feature type="signal peptide" evidence="1">
    <location>
        <begin position="1"/>
        <end position="19"/>
    </location>
</feature>
<evidence type="ECO:0000313" key="3">
    <source>
        <dbReference type="EMBL" id="GAA4501567.1"/>
    </source>
</evidence>
<evidence type="ECO:0000259" key="2">
    <source>
        <dbReference type="Pfam" id="PF13568"/>
    </source>
</evidence>
<feature type="chain" id="PRO_5045044675" description="Outer membrane protein beta-barrel domain-containing protein" evidence="1">
    <location>
        <begin position="20"/>
        <end position="227"/>
    </location>
</feature>
<dbReference type="InterPro" id="IPR011250">
    <property type="entry name" value="OMP/PagP_B-barrel"/>
</dbReference>